<name>A0A2Z6PD32_TRISU</name>
<dbReference type="CDD" id="cd03784">
    <property type="entry name" value="GT1_Gtf-like"/>
    <property type="match status" value="1"/>
</dbReference>
<dbReference type="InterPro" id="IPR002213">
    <property type="entry name" value="UDP_glucos_trans"/>
</dbReference>
<evidence type="ECO:0000313" key="5">
    <source>
        <dbReference type="Proteomes" id="UP000242715"/>
    </source>
</evidence>
<dbReference type="Gene3D" id="3.40.50.2000">
    <property type="entry name" value="Glycogen Phosphorylase B"/>
    <property type="match status" value="4"/>
</dbReference>
<organism evidence="4 5">
    <name type="scientific">Trifolium subterraneum</name>
    <name type="common">Subterranean clover</name>
    <dbReference type="NCBI Taxonomy" id="3900"/>
    <lineage>
        <taxon>Eukaryota</taxon>
        <taxon>Viridiplantae</taxon>
        <taxon>Streptophyta</taxon>
        <taxon>Embryophyta</taxon>
        <taxon>Tracheophyta</taxon>
        <taxon>Spermatophyta</taxon>
        <taxon>Magnoliopsida</taxon>
        <taxon>eudicotyledons</taxon>
        <taxon>Gunneridae</taxon>
        <taxon>Pentapetalae</taxon>
        <taxon>rosids</taxon>
        <taxon>fabids</taxon>
        <taxon>Fabales</taxon>
        <taxon>Fabaceae</taxon>
        <taxon>Papilionoideae</taxon>
        <taxon>50 kb inversion clade</taxon>
        <taxon>NPAAA clade</taxon>
        <taxon>Hologalegina</taxon>
        <taxon>IRL clade</taxon>
        <taxon>Trifolieae</taxon>
        <taxon>Trifolium</taxon>
    </lineage>
</organism>
<keyword evidence="5" id="KW-1185">Reference proteome</keyword>
<evidence type="ECO:0000313" key="4">
    <source>
        <dbReference type="EMBL" id="GAU42569.1"/>
    </source>
</evidence>
<dbReference type="EMBL" id="DF973924">
    <property type="protein sequence ID" value="GAU42569.1"/>
    <property type="molecule type" value="Genomic_DNA"/>
</dbReference>
<evidence type="ECO:0008006" key="6">
    <source>
        <dbReference type="Google" id="ProtNLM"/>
    </source>
</evidence>
<dbReference type="OrthoDB" id="5835829at2759"/>
<dbReference type="PANTHER" id="PTHR48047:SF45">
    <property type="entry name" value="SCOPOLETIN GLUCOSYLTRANSFERASE-LIKE"/>
    <property type="match status" value="1"/>
</dbReference>
<accession>A0A2Z6PD32</accession>
<dbReference type="SUPFAM" id="SSF53756">
    <property type="entry name" value="UDP-Glycosyltransferase/glycogen phosphorylase"/>
    <property type="match status" value="1"/>
</dbReference>
<dbReference type="AlphaFoldDB" id="A0A2Z6PD32"/>
<comment type="similarity">
    <text evidence="1">Belongs to the UDP-glycosyltransferase family.</text>
</comment>
<sequence>MINDSATRSYGAVFNSFYDFEGAYEEHYKNAFGTKCWSLGPVSLWANQDVYDKSERGDTKVEEGEDNDLLKWLNSKKENSVIYVSFGSLNKFPLSQLIEIAHALEALSHDFIWVVRKNNDKEGEGEDFMEEFEKRVKESNKVESMNVGLPMVTWPLFAEHFFNEKLVVDVLRIGVSVGAKEWRNWNEFGREVVKREEIGKAIGLVMENGKEAEEMRLRAKGLSDDAKKAILVGGSSHANLIQLIEELKSLKLQRLNEAAHPYRTRGIRTHVAHVIYSCRSRGGGTNLAHVTRPCKSRGDGINLAHVTRPCRSRGGGTNLDYVTRPCRSRGGGTCEGRELLM</sequence>
<evidence type="ECO:0000256" key="2">
    <source>
        <dbReference type="ARBA" id="ARBA00022676"/>
    </source>
</evidence>
<dbReference type="Proteomes" id="UP000242715">
    <property type="component" value="Unassembled WGS sequence"/>
</dbReference>
<evidence type="ECO:0000256" key="1">
    <source>
        <dbReference type="ARBA" id="ARBA00009995"/>
    </source>
</evidence>
<gene>
    <name evidence="4" type="ORF">TSUD_240450</name>
</gene>
<keyword evidence="2" id="KW-0328">Glycosyltransferase</keyword>
<dbReference type="GO" id="GO:0035251">
    <property type="term" value="F:UDP-glucosyltransferase activity"/>
    <property type="evidence" value="ECO:0007669"/>
    <property type="project" value="TreeGrafter"/>
</dbReference>
<keyword evidence="3" id="KW-0808">Transferase</keyword>
<dbReference type="PANTHER" id="PTHR48047">
    <property type="entry name" value="GLYCOSYLTRANSFERASE"/>
    <property type="match status" value="1"/>
</dbReference>
<proteinExistence type="inferred from homology"/>
<protein>
    <recommendedName>
        <fullName evidence="6">Soyasapogenol B glucuronide galactosyltransferase</fullName>
    </recommendedName>
</protein>
<evidence type="ECO:0000256" key="3">
    <source>
        <dbReference type="ARBA" id="ARBA00022679"/>
    </source>
</evidence>
<reference evidence="5" key="1">
    <citation type="journal article" date="2017" name="Front. Plant Sci.">
        <title>Climate Clever Clovers: New Paradigm to Reduce the Environmental Footprint of Ruminants by Breeding Low Methanogenic Forages Utilizing Haplotype Variation.</title>
        <authorList>
            <person name="Kaur P."/>
            <person name="Appels R."/>
            <person name="Bayer P.E."/>
            <person name="Keeble-Gagnere G."/>
            <person name="Wang J."/>
            <person name="Hirakawa H."/>
            <person name="Shirasawa K."/>
            <person name="Vercoe P."/>
            <person name="Stefanova K."/>
            <person name="Durmic Z."/>
            <person name="Nichols P."/>
            <person name="Revell C."/>
            <person name="Isobe S.N."/>
            <person name="Edwards D."/>
            <person name="Erskine W."/>
        </authorList>
    </citation>
    <scope>NUCLEOTIDE SEQUENCE [LARGE SCALE GENOMIC DNA]</scope>
    <source>
        <strain evidence="5">cv. Daliak</strain>
    </source>
</reference>